<dbReference type="Proteomes" id="UP000270094">
    <property type="component" value="Unassembled WGS sequence"/>
</dbReference>
<protein>
    <submittedName>
        <fullName evidence="2">Uncharacterized protein</fullName>
    </submittedName>
</protein>
<dbReference type="OrthoDB" id="10617844at2759"/>
<accession>A0A3P7I7P5</accession>
<evidence type="ECO:0000313" key="2">
    <source>
        <dbReference type="EMBL" id="VDM65476.1"/>
    </source>
</evidence>
<evidence type="ECO:0000256" key="1">
    <source>
        <dbReference type="SAM" id="MobiDB-lite"/>
    </source>
</evidence>
<organism evidence="2 3">
    <name type="scientific">Strongylus vulgaris</name>
    <name type="common">Blood worm</name>
    <dbReference type="NCBI Taxonomy" id="40348"/>
    <lineage>
        <taxon>Eukaryota</taxon>
        <taxon>Metazoa</taxon>
        <taxon>Ecdysozoa</taxon>
        <taxon>Nematoda</taxon>
        <taxon>Chromadorea</taxon>
        <taxon>Rhabditida</taxon>
        <taxon>Rhabditina</taxon>
        <taxon>Rhabditomorpha</taxon>
        <taxon>Strongyloidea</taxon>
        <taxon>Strongylidae</taxon>
        <taxon>Strongylus</taxon>
    </lineage>
</organism>
<reference evidence="2 3" key="1">
    <citation type="submission" date="2018-11" db="EMBL/GenBank/DDBJ databases">
        <authorList>
            <consortium name="Pathogen Informatics"/>
        </authorList>
    </citation>
    <scope>NUCLEOTIDE SEQUENCE [LARGE SCALE GENOMIC DNA]</scope>
</reference>
<feature type="compositionally biased region" description="Polar residues" evidence="1">
    <location>
        <begin position="1"/>
        <end position="16"/>
    </location>
</feature>
<keyword evidence="3" id="KW-1185">Reference proteome</keyword>
<dbReference type="AlphaFoldDB" id="A0A3P7I7P5"/>
<feature type="region of interest" description="Disordered" evidence="1">
    <location>
        <begin position="1"/>
        <end position="22"/>
    </location>
</feature>
<name>A0A3P7I7P5_STRVU</name>
<evidence type="ECO:0000313" key="3">
    <source>
        <dbReference type="Proteomes" id="UP000270094"/>
    </source>
</evidence>
<sequence length="79" mass="8866">MIALSHTNSVVANCNNGEPEAVESSEDSAVIDEEHQADEDGLTELELATLEDYERNCGTVLDQFQILRREENKKRLALF</sequence>
<gene>
    <name evidence="2" type="ORF">SVUK_LOCUS474</name>
</gene>
<proteinExistence type="predicted"/>
<dbReference type="EMBL" id="UYYB01000795">
    <property type="protein sequence ID" value="VDM65476.1"/>
    <property type="molecule type" value="Genomic_DNA"/>
</dbReference>